<organism evidence="3 4">
    <name type="scientific">Coraliomargarita akajimensis (strain DSM 45221 / IAM 15411 / JCM 23193 / KCTC 12865 / 04OKA010-24)</name>
    <dbReference type="NCBI Taxonomy" id="583355"/>
    <lineage>
        <taxon>Bacteria</taxon>
        <taxon>Pseudomonadati</taxon>
        <taxon>Verrucomicrobiota</taxon>
        <taxon>Opitutia</taxon>
        <taxon>Puniceicoccales</taxon>
        <taxon>Coraliomargaritaceae</taxon>
        <taxon>Coraliomargarita</taxon>
    </lineage>
</organism>
<dbReference type="STRING" id="583355.Caka_2038"/>
<evidence type="ECO:0000313" key="4">
    <source>
        <dbReference type="Proteomes" id="UP000000925"/>
    </source>
</evidence>
<dbReference type="EMBL" id="CP001998">
    <property type="protein sequence ID" value="ADE55056.1"/>
    <property type="molecule type" value="Genomic_DNA"/>
</dbReference>
<accession>D5ELC0</accession>
<dbReference type="Gene3D" id="3.40.50.1820">
    <property type="entry name" value="alpha/beta hydrolase"/>
    <property type="match status" value="1"/>
</dbReference>
<dbReference type="PRINTS" id="PR00111">
    <property type="entry name" value="ABHYDROLASE"/>
</dbReference>
<dbReference type="Pfam" id="PF00561">
    <property type="entry name" value="Abhydrolase_1"/>
    <property type="match status" value="1"/>
</dbReference>
<dbReference type="AlphaFoldDB" id="D5ELC0"/>
<evidence type="ECO:0000313" key="3">
    <source>
        <dbReference type="EMBL" id="ADE55056.1"/>
    </source>
</evidence>
<dbReference type="InterPro" id="IPR000073">
    <property type="entry name" value="AB_hydrolase_1"/>
</dbReference>
<dbReference type="OrthoDB" id="9808398at2"/>
<dbReference type="RefSeq" id="WP_013043778.1">
    <property type="nucleotide sequence ID" value="NC_014008.1"/>
</dbReference>
<dbReference type="PANTHER" id="PTHR46118">
    <property type="entry name" value="PROTEIN ABHD11"/>
    <property type="match status" value="1"/>
</dbReference>
<dbReference type="PANTHER" id="PTHR46118:SF4">
    <property type="entry name" value="PROTEIN ABHD11"/>
    <property type="match status" value="1"/>
</dbReference>
<keyword evidence="4" id="KW-1185">Reference proteome</keyword>
<protein>
    <submittedName>
        <fullName evidence="3">Alpha/beta hydrolase fold protein</fullName>
    </submittedName>
</protein>
<gene>
    <name evidence="3" type="ordered locus">Caka_2038</name>
</gene>
<evidence type="ECO:0000256" key="1">
    <source>
        <dbReference type="ARBA" id="ARBA00022801"/>
    </source>
</evidence>
<name>D5ELC0_CORAD</name>
<dbReference type="InterPro" id="IPR029058">
    <property type="entry name" value="AB_hydrolase_fold"/>
</dbReference>
<feature type="domain" description="AB hydrolase-1" evidence="2">
    <location>
        <begin position="16"/>
        <end position="246"/>
    </location>
</feature>
<dbReference type="KEGG" id="caa:Caka_2038"/>
<evidence type="ECO:0000259" key="2">
    <source>
        <dbReference type="Pfam" id="PF00561"/>
    </source>
</evidence>
<dbReference type="GO" id="GO:0016787">
    <property type="term" value="F:hydrolase activity"/>
    <property type="evidence" value="ECO:0007669"/>
    <property type="project" value="UniProtKB-KW"/>
</dbReference>
<sequence>MALELHSLRYENPGAPVVVILHGLLGSSRNWTTIGKALQEVFDVHALDLRNHGSSPHAESMRWAEMVADLKAYLDAHQLDSIRLMGHSLGGKVAMRFACEYPDLVRRLVIVDIAAKPYPPYHDAEFRAMKAIAVNELGSRKEAEQALEPMVEDWAMRQFLLTNLVRDEKTRQFKWQINLEALHASLPHIRQNSLLETDRYEGPTLLVRGGKSDFIDDRDAGEMSHWFSHLREVSVSNAGHNVHVEDRKGFLEVLTDWL</sequence>
<reference evidence="3 4" key="1">
    <citation type="journal article" date="2010" name="Stand. Genomic Sci.">
        <title>Complete genome sequence of Coraliomargarita akajimensis type strain (04OKA010-24).</title>
        <authorList>
            <person name="Mavromatis K."/>
            <person name="Abt B."/>
            <person name="Brambilla E."/>
            <person name="Lapidus A."/>
            <person name="Copeland A."/>
            <person name="Deshpande S."/>
            <person name="Nolan M."/>
            <person name="Lucas S."/>
            <person name="Tice H."/>
            <person name="Cheng J.F."/>
            <person name="Han C."/>
            <person name="Detter J.C."/>
            <person name="Woyke T."/>
            <person name="Goodwin L."/>
            <person name="Pitluck S."/>
            <person name="Held B."/>
            <person name="Brettin T."/>
            <person name="Tapia R."/>
            <person name="Ivanova N."/>
            <person name="Mikhailova N."/>
            <person name="Pati A."/>
            <person name="Liolios K."/>
            <person name="Chen A."/>
            <person name="Palaniappan K."/>
            <person name="Land M."/>
            <person name="Hauser L."/>
            <person name="Chang Y.J."/>
            <person name="Jeffries C.D."/>
            <person name="Rohde M."/>
            <person name="Goker M."/>
            <person name="Bristow J."/>
            <person name="Eisen J.A."/>
            <person name="Markowitz V."/>
            <person name="Hugenholtz P."/>
            <person name="Klenk H.P."/>
            <person name="Kyrpides N.C."/>
        </authorList>
    </citation>
    <scope>NUCLEOTIDE SEQUENCE [LARGE SCALE GENOMIC DNA]</scope>
    <source>
        <strain evidence="4">DSM 45221 / IAM 15411 / JCM 23193 / KCTC 12865</strain>
    </source>
</reference>
<dbReference type="eggNOG" id="COG2267">
    <property type="taxonomic scope" value="Bacteria"/>
</dbReference>
<dbReference type="SUPFAM" id="SSF53474">
    <property type="entry name" value="alpha/beta-Hydrolases"/>
    <property type="match status" value="1"/>
</dbReference>
<dbReference type="HOGENOM" id="CLU_020336_53_1_0"/>
<keyword evidence="1 3" id="KW-0378">Hydrolase</keyword>
<proteinExistence type="predicted"/>
<dbReference type="Proteomes" id="UP000000925">
    <property type="component" value="Chromosome"/>
</dbReference>